<reference evidence="2 3" key="1">
    <citation type="submission" date="2016-11" db="EMBL/GenBank/DDBJ databases">
        <title>The macronuclear genome of Stentor coeruleus: a giant cell with tiny introns.</title>
        <authorList>
            <person name="Slabodnick M."/>
            <person name="Ruby J.G."/>
            <person name="Reiff S.B."/>
            <person name="Swart E.C."/>
            <person name="Gosai S."/>
            <person name="Prabakaran S."/>
            <person name="Witkowska E."/>
            <person name="Larue G.E."/>
            <person name="Fisher S."/>
            <person name="Freeman R.M."/>
            <person name="Gunawardena J."/>
            <person name="Chu W."/>
            <person name="Stover N.A."/>
            <person name="Gregory B.D."/>
            <person name="Nowacki M."/>
            <person name="Derisi J."/>
            <person name="Roy S.W."/>
            <person name="Marshall W.F."/>
            <person name="Sood P."/>
        </authorList>
    </citation>
    <scope>NUCLEOTIDE SEQUENCE [LARGE SCALE GENOMIC DNA]</scope>
    <source>
        <strain evidence="2">WM001</strain>
    </source>
</reference>
<keyword evidence="3" id="KW-1185">Reference proteome</keyword>
<evidence type="ECO:0000313" key="2">
    <source>
        <dbReference type="EMBL" id="OMJ81329.1"/>
    </source>
</evidence>
<evidence type="ECO:0000256" key="1">
    <source>
        <dbReference type="SAM" id="MobiDB-lite"/>
    </source>
</evidence>
<dbReference type="EMBL" id="MPUH01000385">
    <property type="protein sequence ID" value="OMJ81329.1"/>
    <property type="molecule type" value="Genomic_DNA"/>
</dbReference>
<feature type="region of interest" description="Disordered" evidence="1">
    <location>
        <begin position="41"/>
        <end position="81"/>
    </location>
</feature>
<protein>
    <submittedName>
        <fullName evidence="2">Uncharacterized protein</fullName>
    </submittedName>
</protein>
<proteinExistence type="predicted"/>
<name>A0A1R2BX02_9CILI</name>
<dbReference type="OrthoDB" id="8197715at2759"/>
<sequence length="102" mass="11895">MFFSSPHRKKLLIKQHLITPNGVINYRECKKIITLDYHEGNKQKGTSLTPVPKRKKKNKNGKSLSTNKVKNQPYKLPPIKPISSNQLRDILREHRNIIKGFH</sequence>
<gene>
    <name evidence="2" type="ORF">SteCoe_18253</name>
</gene>
<dbReference type="AlphaFoldDB" id="A0A1R2BX02"/>
<dbReference type="Proteomes" id="UP000187209">
    <property type="component" value="Unassembled WGS sequence"/>
</dbReference>
<evidence type="ECO:0000313" key="3">
    <source>
        <dbReference type="Proteomes" id="UP000187209"/>
    </source>
</evidence>
<accession>A0A1R2BX02</accession>
<comment type="caution">
    <text evidence="2">The sequence shown here is derived from an EMBL/GenBank/DDBJ whole genome shotgun (WGS) entry which is preliminary data.</text>
</comment>
<organism evidence="2 3">
    <name type="scientific">Stentor coeruleus</name>
    <dbReference type="NCBI Taxonomy" id="5963"/>
    <lineage>
        <taxon>Eukaryota</taxon>
        <taxon>Sar</taxon>
        <taxon>Alveolata</taxon>
        <taxon>Ciliophora</taxon>
        <taxon>Postciliodesmatophora</taxon>
        <taxon>Heterotrichea</taxon>
        <taxon>Heterotrichida</taxon>
        <taxon>Stentoridae</taxon>
        <taxon>Stentor</taxon>
    </lineage>
</organism>